<feature type="compositionally biased region" description="Polar residues" evidence="1">
    <location>
        <begin position="32"/>
        <end position="49"/>
    </location>
</feature>
<dbReference type="AlphaFoldDB" id="A0AAV9U6S2"/>
<dbReference type="EMBL" id="JAVHNQ010000011">
    <property type="protein sequence ID" value="KAK6336480.1"/>
    <property type="molecule type" value="Genomic_DNA"/>
</dbReference>
<evidence type="ECO:0000313" key="2">
    <source>
        <dbReference type="EMBL" id="KAK6336480.1"/>
    </source>
</evidence>
<organism evidence="2 3">
    <name type="scientific">Orbilia brochopaga</name>
    <dbReference type="NCBI Taxonomy" id="3140254"/>
    <lineage>
        <taxon>Eukaryota</taxon>
        <taxon>Fungi</taxon>
        <taxon>Dikarya</taxon>
        <taxon>Ascomycota</taxon>
        <taxon>Pezizomycotina</taxon>
        <taxon>Orbiliomycetes</taxon>
        <taxon>Orbiliales</taxon>
        <taxon>Orbiliaceae</taxon>
        <taxon>Orbilia</taxon>
    </lineage>
</organism>
<feature type="compositionally biased region" description="Basic and acidic residues" evidence="1">
    <location>
        <begin position="50"/>
        <end position="60"/>
    </location>
</feature>
<name>A0AAV9U6S2_9PEZI</name>
<comment type="caution">
    <text evidence="2">The sequence shown here is derived from an EMBL/GenBank/DDBJ whole genome shotgun (WGS) entry which is preliminary data.</text>
</comment>
<accession>A0AAV9U6S2</accession>
<dbReference type="Proteomes" id="UP001375240">
    <property type="component" value="Unassembled WGS sequence"/>
</dbReference>
<feature type="region of interest" description="Disordered" evidence="1">
    <location>
        <begin position="1"/>
        <end position="108"/>
    </location>
</feature>
<evidence type="ECO:0000256" key="1">
    <source>
        <dbReference type="SAM" id="MobiDB-lite"/>
    </source>
</evidence>
<feature type="compositionally biased region" description="Polar residues" evidence="1">
    <location>
        <begin position="62"/>
        <end position="71"/>
    </location>
</feature>
<protein>
    <submittedName>
        <fullName evidence="2">Uncharacterized protein</fullName>
    </submittedName>
</protein>
<gene>
    <name evidence="2" type="ORF">TWF696_002030</name>
</gene>
<sequence length="108" mass="12281">MRRKQLMAEAEERKAQQQPKRRRLVQRKSMAESVQDTGVETQEATGASDSSKEEVVRVQKAETYSFSSLRNCKTPPDETEAAKRQTNGSLKRKASQMEEPQAAKRLKV</sequence>
<reference evidence="2 3" key="1">
    <citation type="submission" date="2019-10" db="EMBL/GenBank/DDBJ databases">
        <authorList>
            <person name="Palmer J.M."/>
        </authorList>
    </citation>
    <scope>NUCLEOTIDE SEQUENCE [LARGE SCALE GENOMIC DNA]</scope>
    <source>
        <strain evidence="2 3">TWF696</strain>
    </source>
</reference>
<evidence type="ECO:0000313" key="3">
    <source>
        <dbReference type="Proteomes" id="UP001375240"/>
    </source>
</evidence>
<keyword evidence="3" id="KW-1185">Reference proteome</keyword>
<proteinExistence type="predicted"/>